<dbReference type="AlphaFoldDB" id="A0A5J4W221"/>
<comment type="caution">
    <text evidence="2">The sequence shown here is derived from an EMBL/GenBank/DDBJ whole genome shotgun (WGS) entry which is preliminary data.</text>
</comment>
<evidence type="ECO:0000256" key="1">
    <source>
        <dbReference type="SAM" id="MobiDB-lite"/>
    </source>
</evidence>
<feature type="compositionally biased region" description="Basic residues" evidence="1">
    <location>
        <begin position="67"/>
        <end position="76"/>
    </location>
</feature>
<proteinExistence type="predicted"/>
<evidence type="ECO:0000313" key="2">
    <source>
        <dbReference type="EMBL" id="KAA6388513.1"/>
    </source>
</evidence>
<sequence length="177" mass="20318">MCLQCHIVADFQSSRALLCRSAAGGHQAVNVNLHWSASNSKSRRHTFTFADFLLISRTRQSTSISFKHQRQHLKAHSKPDAPSRSRPMMKQLLKPLTTQAVPVRLQDKFEPFKLEREPEVGCQLFEVSCWEDQVEELVNRLHSTALLVRQNFCAIRPISPVSVLTIKYWSHIGDWVI</sequence>
<dbReference type="EMBL" id="SNRW01003954">
    <property type="protein sequence ID" value="KAA6388513.1"/>
    <property type="molecule type" value="Genomic_DNA"/>
</dbReference>
<reference evidence="2 3" key="1">
    <citation type="submission" date="2019-03" db="EMBL/GenBank/DDBJ databases">
        <title>Single cell metagenomics reveals metabolic interactions within the superorganism composed of flagellate Streblomastix strix and complex community of Bacteroidetes bacteria on its surface.</title>
        <authorList>
            <person name="Treitli S.C."/>
            <person name="Kolisko M."/>
            <person name="Husnik F."/>
            <person name="Keeling P."/>
            <person name="Hampl V."/>
        </authorList>
    </citation>
    <scope>NUCLEOTIDE SEQUENCE [LARGE SCALE GENOMIC DNA]</scope>
    <source>
        <strain evidence="2">ST1C</strain>
    </source>
</reference>
<accession>A0A5J4W221</accession>
<evidence type="ECO:0000313" key="3">
    <source>
        <dbReference type="Proteomes" id="UP000324800"/>
    </source>
</evidence>
<organism evidence="2 3">
    <name type="scientific">Streblomastix strix</name>
    <dbReference type="NCBI Taxonomy" id="222440"/>
    <lineage>
        <taxon>Eukaryota</taxon>
        <taxon>Metamonada</taxon>
        <taxon>Preaxostyla</taxon>
        <taxon>Oxymonadida</taxon>
        <taxon>Streblomastigidae</taxon>
        <taxon>Streblomastix</taxon>
    </lineage>
</organism>
<gene>
    <name evidence="2" type="ORF">EZS28_015964</name>
</gene>
<dbReference type="Proteomes" id="UP000324800">
    <property type="component" value="Unassembled WGS sequence"/>
</dbReference>
<name>A0A5J4W221_9EUKA</name>
<protein>
    <submittedName>
        <fullName evidence="2">Uncharacterized protein</fullName>
    </submittedName>
</protein>
<feature type="region of interest" description="Disordered" evidence="1">
    <location>
        <begin position="66"/>
        <end position="86"/>
    </location>
</feature>